<dbReference type="GO" id="GO:0003964">
    <property type="term" value="F:RNA-directed DNA polymerase activity"/>
    <property type="evidence" value="ECO:0007669"/>
    <property type="project" value="UniProtKB-KW"/>
</dbReference>
<evidence type="ECO:0000313" key="10">
    <source>
        <dbReference type="EMBL" id="KAK3803392.1"/>
    </source>
</evidence>
<name>A0AAE1BC04_9GAST</name>
<dbReference type="InterPro" id="IPR041588">
    <property type="entry name" value="Integrase_H2C2"/>
</dbReference>
<dbReference type="GO" id="GO:0016787">
    <property type="term" value="F:hydrolase activity"/>
    <property type="evidence" value="ECO:0007669"/>
    <property type="project" value="UniProtKB-KW"/>
</dbReference>
<evidence type="ECO:0000256" key="3">
    <source>
        <dbReference type="ARBA" id="ARBA00022722"/>
    </source>
</evidence>
<organism evidence="10 11">
    <name type="scientific">Elysia crispata</name>
    <name type="common">lettuce slug</name>
    <dbReference type="NCBI Taxonomy" id="231223"/>
    <lineage>
        <taxon>Eukaryota</taxon>
        <taxon>Metazoa</taxon>
        <taxon>Spiralia</taxon>
        <taxon>Lophotrochozoa</taxon>
        <taxon>Mollusca</taxon>
        <taxon>Gastropoda</taxon>
        <taxon>Heterobranchia</taxon>
        <taxon>Euthyneura</taxon>
        <taxon>Panpulmonata</taxon>
        <taxon>Sacoglossa</taxon>
        <taxon>Placobranchoidea</taxon>
        <taxon>Plakobranchidae</taxon>
        <taxon>Elysia</taxon>
    </lineage>
</organism>
<evidence type="ECO:0000256" key="6">
    <source>
        <dbReference type="ARBA" id="ARBA00022918"/>
    </source>
</evidence>
<evidence type="ECO:0000256" key="5">
    <source>
        <dbReference type="ARBA" id="ARBA00022801"/>
    </source>
</evidence>
<keyword evidence="4" id="KW-0255">Endonuclease</keyword>
<keyword evidence="11" id="KW-1185">Reference proteome</keyword>
<reference evidence="10" key="1">
    <citation type="journal article" date="2023" name="G3 (Bethesda)">
        <title>A reference genome for the long-term kleptoplast-retaining sea slug Elysia crispata morphotype clarki.</title>
        <authorList>
            <person name="Eastman K.E."/>
            <person name="Pendleton A.L."/>
            <person name="Shaikh M.A."/>
            <person name="Suttiyut T."/>
            <person name="Ogas R."/>
            <person name="Tomko P."/>
            <person name="Gavelis G."/>
            <person name="Widhalm J.R."/>
            <person name="Wisecaver J.H."/>
        </authorList>
    </citation>
    <scope>NUCLEOTIDE SEQUENCE</scope>
    <source>
        <strain evidence="10">ECLA1</strain>
    </source>
</reference>
<evidence type="ECO:0000259" key="7">
    <source>
        <dbReference type="Pfam" id="PF17917"/>
    </source>
</evidence>
<keyword evidence="2" id="KW-0548">Nucleotidyltransferase</keyword>
<dbReference type="FunFam" id="3.10.20.370:FF:000001">
    <property type="entry name" value="Retrovirus-related Pol polyprotein from transposon 17.6-like protein"/>
    <property type="match status" value="1"/>
</dbReference>
<dbReference type="Gene3D" id="1.10.340.70">
    <property type="match status" value="1"/>
</dbReference>
<evidence type="ECO:0008006" key="12">
    <source>
        <dbReference type="Google" id="ProtNLM"/>
    </source>
</evidence>
<dbReference type="Proteomes" id="UP001283361">
    <property type="component" value="Unassembled WGS sequence"/>
</dbReference>
<sequence length="574" mass="64097">MAVESVALKLPTFWVSSPSAWFAQAEAQFALKSISQDETKYYHVVASLDKTTATRALSIITNPPTTNKYPVIKSFLTSAFGLNEEERASALLGLRGLGDSKPSELMDTMLSLLGEHKPCFLFRHIFMQQLPDHVRIPLASSTTSDYRELAQEADRLCIARNLSLNTASLRCEKIDALLEVDSVCWYHRRFGAAAQKCNPTCKEHAKFKKKHQGNARAGHQTHRGGYISFFPLLCQQNELAPVEVEENKFRKILHEFPNILRPTFSSADVKHGVRHFVPTTGAPIHARAFTSSKATLADATMLSHPKPGASISLTSDASDQAAGAVEQYVDGFWQPLAFFSKQLRPPEQKYSTFDRELLALYLAIRQFKYFLEGRSFTMFTDHKPLVGAMSKASDLWTARQQRHLAHISEFSTDIRHISGKDNVVADCLSRNTTGTNTLDNVVLGIDYAAMARAQTQDTDVQAFQTAITGLTIRPIQIHNSGPVLLCDVSLGHPRPIVPRTFQRQVFEAIHNLAHPGRKSTVKLVANKFVWHGVKKQVNKWAQECLACQTSKIQSHVRSPVIKTGTCKEIQPYSR</sequence>
<dbReference type="InterPro" id="IPR043502">
    <property type="entry name" value="DNA/RNA_pol_sf"/>
</dbReference>
<dbReference type="Pfam" id="PF23055">
    <property type="entry name" value="DUF7041"/>
    <property type="match status" value="1"/>
</dbReference>
<evidence type="ECO:0000256" key="4">
    <source>
        <dbReference type="ARBA" id="ARBA00022759"/>
    </source>
</evidence>
<accession>A0AAE1BC04</accession>
<dbReference type="PANTHER" id="PTHR37984">
    <property type="entry name" value="PROTEIN CBG26694"/>
    <property type="match status" value="1"/>
</dbReference>
<dbReference type="EMBL" id="JAWDGP010000141">
    <property type="protein sequence ID" value="KAK3803392.1"/>
    <property type="molecule type" value="Genomic_DNA"/>
</dbReference>
<dbReference type="SUPFAM" id="SSF56672">
    <property type="entry name" value="DNA/RNA polymerases"/>
    <property type="match status" value="1"/>
</dbReference>
<evidence type="ECO:0000256" key="1">
    <source>
        <dbReference type="ARBA" id="ARBA00022679"/>
    </source>
</evidence>
<keyword evidence="3" id="KW-0540">Nuclease</keyword>
<evidence type="ECO:0000313" key="11">
    <source>
        <dbReference type="Proteomes" id="UP001283361"/>
    </source>
</evidence>
<keyword evidence="6" id="KW-0695">RNA-directed DNA polymerase</keyword>
<dbReference type="Pfam" id="PF17921">
    <property type="entry name" value="Integrase_H2C2"/>
    <property type="match status" value="1"/>
</dbReference>
<dbReference type="Pfam" id="PF17917">
    <property type="entry name" value="RT_RNaseH"/>
    <property type="match status" value="1"/>
</dbReference>
<dbReference type="AlphaFoldDB" id="A0AAE1BC04"/>
<comment type="caution">
    <text evidence="10">The sequence shown here is derived from an EMBL/GenBank/DDBJ whole genome shotgun (WGS) entry which is preliminary data.</text>
</comment>
<dbReference type="InterPro" id="IPR050951">
    <property type="entry name" value="Retrovirus_Pol_polyprotein"/>
</dbReference>
<dbReference type="InterPro" id="IPR041373">
    <property type="entry name" value="RT_RNaseH"/>
</dbReference>
<dbReference type="GO" id="GO:0004519">
    <property type="term" value="F:endonuclease activity"/>
    <property type="evidence" value="ECO:0007669"/>
    <property type="project" value="UniProtKB-KW"/>
</dbReference>
<gene>
    <name evidence="10" type="ORF">RRG08_016938</name>
</gene>
<dbReference type="CDD" id="cd09274">
    <property type="entry name" value="RNase_HI_RT_Ty3"/>
    <property type="match status" value="1"/>
</dbReference>
<evidence type="ECO:0000259" key="8">
    <source>
        <dbReference type="Pfam" id="PF17921"/>
    </source>
</evidence>
<evidence type="ECO:0000259" key="9">
    <source>
        <dbReference type="Pfam" id="PF23055"/>
    </source>
</evidence>
<evidence type="ECO:0000256" key="2">
    <source>
        <dbReference type="ARBA" id="ARBA00022695"/>
    </source>
</evidence>
<keyword evidence="1" id="KW-0808">Transferase</keyword>
<proteinExistence type="predicted"/>
<feature type="domain" description="Integrase zinc-binding" evidence="8">
    <location>
        <begin position="497"/>
        <end position="552"/>
    </location>
</feature>
<dbReference type="InterPro" id="IPR055469">
    <property type="entry name" value="DUF7041"/>
</dbReference>
<feature type="domain" description="DUF7041" evidence="9">
    <location>
        <begin position="10"/>
        <end position="91"/>
    </location>
</feature>
<protein>
    <recommendedName>
        <fullName evidence="12">Polyprotein</fullName>
    </recommendedName>
</protein>
<feature type="domain" description="Reverse transcriptase RNase H-like" evidence="7">
    <location>
        <begin position="307"/>
        <end position="410"/>
    </location>
</feature>
<keyword evidence="5" id="KW-0378">Hydrolase</keyword>
<dbReference type="PANTHER" id="PTHR37984:SF5">
    <property type="entry name" value="PROTEIN NYNRIN-LIKE"/>
    <property type="match status" value="1"/>
</dbReference>